<sequence length="211" mass="21333">MYTNALSLLALFAGVSVASPMPSGTTTDAASCSTAASATSSASASSTAIPADAKFGLMALRSASPVHFAQFDAALSSVFLNLPAQNASCDAGAADSATFYLDDGALYLYAASATPQQLYADRSGMGQGKFGYTTGAQSGPRNGERTTFALDQYGDLTLNGAGFLACPNSIDGAWSVWVDAGVSEPAGNSDCLGISVRAVEIAEPNGCVYTE</sequence>
<evidence type="ECO:0000256" key="1">
    <source>
        <dbReference type="SAM" id="SignalP"/>
    </source>
</evidence>
<comment type="caution">
    <text evidence="2">The sequence shown here is derived from an EMBL/GenBank/DDBJ whole genome shotgun (WGS) entry which is preliminary data.</text>
</comment>
<evidence type="ECO:0000313" key="3">
    <source>
        <dbReference type="Proteomes" id="UP001465668"/>
    </source>
</evidence>
<proteinExistence type="predicted"/>
<evidence type="ECO:0008006" key="4">
    <source>
        <dbReference type="Google" id="ProtNLM"/>
    </source>
</evidence>
<feature type="signal peptide" evidence="1">
    <location>
        <begin position="1"/>
        <end position="18"/>
    </location>
</feature>
<dbReference type="Proteomes" id="UP001465668">
    <property type="component" value="Unassembled WGS sequence"/>
</dbReference>
<feature type="chain" id="PRO_5046460078" description="Cell wall protein PhiA" evidence="1">
    <location>
        <begin position="19"/>
        <end position="211"/>
    </location>
</feature>
<gene>
    <name evidence="2" type="ORF">SCAR479_05478</name>
</gene>
<keyword evidence="3" id="KW-1185">Reference proteome</keyword>
<evidence type="ECO:0000313" key="2">
    <source>
        <dbReference type="EMBL" id="KAK9777795.1"/>
    </source>
</evidence>
<organism evidence="2 3">
    <name type="scientific">Seiridium cardinale</name>
    <dbReference type="NCBI Taxonomy" id="138064"/>
    <lineage>
        <taxon>Eukaryota</taxon>
        <taxon>Fungi</taxon>
        <taxon>Dikarya</taxon>
        <taxon>Ascomycota</taxon>
        <taxon>Pezizomycotina</taxon>
        <taxon>Sordariomycetes</taxon>
        <taxon>Xylariomycetidae</taxon>
        <taxon>Amphisphaeriales</taxon>
        <taxon>Sporocadaceae</taxon>
        <taxon>Seiridium</taxon>
    </lineage>
</organism>
<name>A0ABR2XVG2_9PEZI</name>
<dbReference type="EMBL" id="JARVKM010000019">
    <property type="protein sequence ID" value="KAK9777795.1"/>
    <property type="molecule type" value="Genomic_DNA"/>
</dbReference>
<keyword evidence="1" id="KW-0732">Signal</keyword>
<reference evidence="2 3" key="1">
    <citation type="submission" date="2024-02" db="EMBL/GenBank/DDBJ databases">
        <title>First draft genome assembly of two strains of Seiridium cardinale.</title>
        <authorList>
            <person name="Emiliani G."/>
            <person name="Scali E."/>
        </authorList>
    </citation>
    <scope>NUCLEOTIDE SEQUENCE [LARGE SCALE GENOMIC DNA]</scope>
    <source>
        <strain evidence="2 3">BM-138-000479</strain>
    </source>
</reference>
<accession>A0ABR2XVG2</accession>
<protein>
    <recommendedName>
        <fullName evidence="4">Cell wall protein PhiA</fullName>
    </recommendedName>
</protein>